<keyword evidence="2" id="KW-1185">Reference proteome</keyword>
<dbReference type="EMBL" id="CAJHIA010000022">
    <property type="protein sequence ID" value="CAD6446896.1"/>
    <property type="molecule type" value="Genomic_DNA"/>
</dbReference>
<organism evidence="1 2">
    <name type="scientific">Sclerotinia trifoliorum</name>
    <dbReference type="NCBI Taxonomy" id="28548"/>
    <lineage>
        <taxon>Eukaryota</taxon>
        <taxon>Fungi</taxon>
        <taxon>Dikarya</taxon>
        <taxon>Ascomycota</taxon>
        <taxon>Pezizomycotina</taxon>
        <taxon>Leotiomycetes</taxon>
        <taxon>Helotiales</taxon>
        <taxon>Sclerotiniaceae</taxon>
        <taxon>Sclerotinia</taxon>
    </lineage>
</organism>
<protein>
    <submittedName>
        <fullName evidence="1">9c0960c2-a8de-4fde-b432-4a9773884aa6-CDS</fullName>
    </submittedName>
</protein>
<gene>
    <name evidence="1" type="ORF">SCLTRI_LOCUS6688</name>
</gene>
<dbReference type="OrthoDB" id="4153866at2759"/>
<proteinExistence type="predicted"/>
<dbReference type="Proteomes" id="UP000624404">
    <property type="component" value="Unassembled WGS sequence"/>
</dbReference>
<evidence type="ECO:0000313" key="2">
    <source>
        <dbReference type="Proteomes" id="UP000624404"/>
    </source>
</evidence>
<comment type="caution">
    <text evidence="1">The sequence shown here is derived from an EMBL/GenBank/DDBJ whole genome shotgun (WGS) entry which is preliminary data.</text>
</comment>
<evidence type="ECO:0000313" key="1">
    <source>
        <dbReference type="EMBL" id="CAD6446896.1"/>
    </source>
</evidence>
<sequence>MIILGVIAALSNTSARCFPRLKLRYSNSGPDRIWLSLILTLPRHYRPKTFINKVSSIVDDWRKPEDSIGLLSSWQSGFNQGILPKACHSHNDYWCTNYPAFSIFSSWIHKRGADIYIYLPIKPGSDNLLVGHYSNSSKRTYLCPTSSCCFWEDPFQPPGF</sequence>
<reference evidence="1" key="1">
    <citation type="submission" date="2020-10" db="EMBL/GenBank/DDBJ databases">
        <authorList>
            <person name="Kusch S."/>
        </authorList>
    </citation>
    <scope>NUCLEOTIDE SEQUENCE</scope>
    <source>
        <strain evidence="1">SwB9</strain>
    </source>
</reference>
<name>A0A8H2ZQL3_9HELO</name>
<dbReference type="AlphaFoldDB" id="A0A8H2ZQL3"/>
<accession>A0A8H2ZQL3</accession>